<accession>A0ABW6JJL4</accession>
<reference evidence="1 2" key="1">
    <citation type="submission" date="2024-09" db="EMBL/GenBank/DDBJ databases">
        <title>The Natural Products Discovery Center: Release of the First 8490 Sequenced Strains for Exploring Actinobacteria Biosynthetic Diversity.</title>
        <authorList>
            <person name="Kalkreuter E."/>
            <person name="Kautsar S.A."/>
            <person name="Yang D."/>
            <person name="Bader C.D."/>
            <person name="Teijaro C.N."/>
            <person name="Fluegel L."/>
            <person name="Davis C.M."/>
            <person name="Simpson J.R."/>
            <person name="Lauterbach L."/>
            <person name="Steele A.D."/>
            <person name="Gui C."/>
            <person name="Meng S."/>
            <person name="Li G."/>
            <person name="Viehrig K."/>
            <person name="Ye F."/>
            <person name="Su P."/>
            <person name="Kiefer A.F."/>
            <person name="Nichols A."/>
            <person name="Cepeda A.J."/>
            <person name="Yan W."/>
            <person name="Fan B."/>
            <person name="Jiang Y."/>
            <person name="Adhikari A."/>
            <person name="Zheng C.-J."/>
            <person name="Schuster L."/>
            <person name="Cowan T.M."/>
            <person name="Smanski M.J."/>
            <person name="Chevrette M.G."/>
            <person name="De Carvalho L.P.S."/>
            <person name="Shen B."/>
        </authorList>
    </citation>
    <scope>NUCLEOTIDE SEQUENCE [LARGE SCALE GENOMIC DNA]</scope>
    <source>
        <strain evidence="1 2">NPDC057399</strain>
    </source>
</reference>
<name>A0ABW6JJL4_STRCE</name>
<dbReference type="EMBL" id="JBHVBU010000054">
    <property type="protein sequence ID" value="MFE7965211.1"/>
    <property type="molecule type" value="Genomic_DNA"/>
</dbReference>
<keyword evidence="2" id="KW-1185">Reference proteome</keyword>
<organism evidence="1 2">
    <name type="scientific">Streptomyces cellulosae</name>
    <dbReference type="NCBI Taxonomy" id="1968"/>
    <lineage>
        <taxon>Bacteria</taxon>
        <taxon>Bacillati</taxon>
        <taxon>Actinomycetota</taxon>
        <taxon>Actinomycetes</taxon>
        <taxon>Kitasatosporales</taxon>
        <taxon>Streptomycetaceae</taxon>
        <taxon>Streptomyces</taxon>
    </lineage>
</organism>
<dbReference type="Proteomes" id="UP001600650">
    <property type="component" value="Unassembled WGS sequence"/>
</dbReference>
<proteinExistence type="predicted"/>
<dbReference type="RefSeq" id="WP_381727116.1">
    <property type="nucleotide sequence ID" value="NZ_JBHVBU010000054.1"/>
</dbReference>
<sequence>MTKAERVEWADEALQVHVQNTVESWWEVVDDAGREVPVELDAPDDEEVQDEDDA</sequence>
<evidence type="ECO:0000313" key="1">
    <source>
        <dbReference type="EMBL" id="MFE7965211.1"/>
    </source>
</evidence>
<gene>
    <name evidence="1" type="ORF">ACFU0X_19635</name>
</gene>
<comment type="caution">
    <text evidence="1">The sequence shown here is derived from an EMBL/GenBank/DDBJ whole genome shotgun (WGS) entry which is preliminary data.</text>
</comment>
<protein>
    <submittedName>
        <fullName evidence="1">Uncharacterized protein</fullName>
    </submittedName>
</protein>
<evidence type="ECO:0000313" key="2">
    <source>
        <dbReference type="Proteomes" id="UP001600650"/>
    </source>
</evidence>